<dbReference type="PANTHER" id="PTHR14490:SF5">
    <property type="entry name" value="PROTEIN KRI1 HOMOLOG"/>
    <property type="match status" value="1"/>
</dbReference>
<feature type="compositionally biased region" description="Basic and acidic residues" evidence="4">
    <location>
        <begin position="777"/>
        <end position="786"/>
    </location>
</feature>
<dbReference type="Pfam" id="PF05178">
    <property type="entry name" value="Kri1"/>
    <property type="match status" value="1"/>
</dbReference>
<feature type="region of interest" description="Disordered" evidence="4">
    <location>
        <begin position="755"/>
        <end position="786"/>
    </location>
</feature>
<feature type="domain" description="Kri1-like C-terminal" evidence="5">
    <location>
        <begin position="661"/>
        <end position="747"/>
    </location>
</feature>
<dbReference type="InterPro" id="IPR018034">
    <property type="entry name" value="Kri1"/>
</dbReference>
<feature type="compositionally biased region" description="Basic and acidic residues" evidence="4">
    <location>
        <begin position="756"/>
        <end position="766"/>
    </location>
</feature>
<feature type="compositionally biased region" description="Acidic residues" evidence="4">
    <location>
        <begin position="56"/>
        <end position="66"/>
    </location>
</feature>
<evidence type="ECO:0000259" key="5">
    <source>
        <dbReference type="Pfam" id="PF12936"/>
    </source>
</evidence>
<evidence type="ECO:0000256" key="1">
    <source>
        <dbReference type="ARBA" id="ARBA00007473"/>
    </source>
</evidence>
<evidence type="ECO:0000313" key="6">
    <source>
        <dbReference type="EMBL" id="CAD7458337.1"/>
    </source>
</evidence>
<keyword evidence="3" id="KW-0175">Coiled coil</keyword>
<feature type="region of interest" description="Disordered" evidence="4">
    <location>
        <begin position="140"/>
        <end position="163"/>
    </location>
</feature>
<evidence type="ECO:0000256" key="4">
    <source>
        <dbReference type="SAM" id="MobiDB-lite"/>
    </source>
</evidence>
<dbReference type="AlphaFoldDB" id="A0A7R9IHK8"/>
<feature type="coiled-coil region" evidence="3">
    <location>
        <begin position="460"/>
        <end position="504"/>
    </location>
</feature>
<gene>
    <name evidence="6" type="ORF">TTEB3V08_LOCUS6320</name>
</gene>
<reference evidence="6" key="1">
    <citation type="submission" date="2020-11" db="EMBL/GenBank/DDBJ databases">
        <authorList>
            <person name="Tran Van P."/>
        </authorList>
    </citation>
    <scope>NUCLEOTIDE SEQUENCE</scope>
</reference>
<sequence length="970" mass="114229">MPAFVVEDEKGLQIDQSRHRATPLARRGGYLRWVSTHEWRAVKDKYGEDAVNKLDDNDESSSDEENENAKELTEEFERDFLKTLSYLKKKDPCIYDKDTKFFEEYKSTLKQDGASEEKSKKQEKSLFLRDYERKLILEKGGKFTDDEEEDSSNVNQKRPPSPTLVEEELAIRDSFKNVLNDDDEDVKDLGGLFQKRQKSKQELEVALRISHSSLMNADRMKPRSVDWAEKDDAHYLEWLKGQKEELLDKKMESELKPLHDFWNDPQLDESEQFLRDYILNKNLWEDTLHFCQSSVVFVMAMFMYVKERKTYFERRVLSRCKELMRFETNDCTKANSELCCTAMHNVAKHLKDPYDFEDLEQGGDEDEFVEEEVGTEIYENNATKVCGEQKRRDIFLETEDDDHIPTYEEIVHDSDEGLSGDEHTLGQQEEFERKFNFRFEEPDSEFTKRYPRVMEHSLRKKDDRRKLKREELKKRKQEEKVRKREELKRLRAMKRKEIETKLEKLKEITGNAELGFKDEDLEGEFNPAEYDKRMKELFSDEYYKEEDYSQKPEFPDIDEELEIVLKHAHALLLFVMNVFLLPIENWERWRGEDMSQVDNGNEYQPHCEDPDFNMDCDYDPKAQFQEELIESTRRRKKGRRWSKLAQLLAKKKPVFEPNERTFDEYVNEYYKMDFEDVIGDLPCRFKYRNVVPNSFGLTTDEILSAKDKELNQWVSLGKAVQYRPETKELYDVKAYQNKANNIKLKEKCLASLYSGEKNEEKTPEPGKKKKRRKRKKNDSTAETSEKAFKIQRLSSQLMQTELPSEIQANKIPTHATKQITVATKKENEPTIAIQSKSQVKEKANNLLINKDEIETSPSNELNIKCGELKQTARKPSGLPMSTSVSTKGVKKKKSKKIKETVKDSSSNHSKLKLKRKKHKNENLGGKILHNGKSSGNSQELAISDTRLRAYGIRPKTFKNKLKYGKQQNMY</sequence>
<evidence type="ECO:0000256" key="2">
    <source>
        <dbReference type="ARBA" id="ARBA00017294"/>
    </source>
</evidence>
<dbReference type="InterPro" id="IPR024626">
    <property type="entry name" value="Kri1-like_C"/>
</dbReference>
<dbReference type="Pfam" id="PF12936">
    <property type="entry name" value="Kri1_C"/>
    <property type="match status" value="1"/>
</dbReference>
<dbReference type="GO" id="GO:0005730">
    <property type="term" value="C:nucleolus"/>
    <property type="evidence" value="ECO:0007669"/>
    <property type="project" value="TreeGrafter"/>
</dbReference>
<feature type="compositionally biased region" description="Basic residues" evidence="4">
    <location>
        <begin position="767"/>
        <end position="776"/>
    </location>
</feature>
<dbReference type="GO" id="GO:0000447">
    <property type="term" value="P:endonucleolytic cleavage in ITS1 to separate SSU-rRNA from 5.8S rRNA and LSU-rRNA from tricistronic rRNA transcript (SSU-rRNA, 5.8S rRNA, LSU-rRNA)"/>
    <property type="evidence" value="ECO:0007669"/>
    <property type="project" value="TreeGrafter"/>
</dbReference>
<organism evidence="6">
    <name type="scientific">Timema tahoe</name>
    <dbReference type="NCBI Taxonomy" id="61484"/>
    <lineage>
        <taxon>Eukaryota</taxon>
        <taxon>Metazoa</taxon>
        <taxon>Ecdysozoa</taxon>
        <taxon>Arthropoda</taxon>
        <taxon>Hexapoda</taxon>
        <taxon>Insecta</taxon>
        <taxon>Pterygota</taxon>
        <taxon>Neoptera</taxon>
        <taxon>Polyneoptera</taxon>
        <taxon>Phasmatodea</taxon>
        <taxon>Timematodea</taxon>
        <taxon>Timematoidea</taxon>
        <taxon>Timematidae</taxon>
        <taxon>Timema</taxon>
    </lineage>
</organism>
<dbReference type="GO" id="GO:0030686">
    <property type="term" value="C:90S preribosome"/>
    <property type="evidence" value="ECO:0007669"/>
    <property type="project" value="TreeGrafter"/>
</dbReference>
<dbReference type="PANTHER" id="PTHR14490">
    <property type="entry name" value="ZINC FINGER, ZZ TYPE"/>
    <property type="match status" value="1"/>
</dbReference>
<name>A0A7R9IHK8_9NEOP</name>
<proteinExistence type="inferred from homology"/>
<accession>A0A7R9IHK8</accession>
<comment type="similarity">
    <text evidence="1">Belongs to the KRI1 family.</text>
</comment>
<protein>
    <recommendedName>
        <fullName evidence="2">Protein KRI1 homolog</fullName>
    </recommendedName>
</protein>
<feature type="region of interest" description="Disordered" evidence="4">
    <location>
        <begin position="872"/>
        <end position="939"/>
    </location>
</feature>
<feature type="region of interest" description="Disordered" evidence="4">
    <location>
        <begin position="50"/>
        <end position="73"/>
    </location>
</feature>
<feature type="compositionally biased region" description="Basic residues" evidence="4">
    <location>
        <begin position="909"/>
        <end position="919"/>
    </location>
</feature>
<evidence type="ECO:0000256" key="3">
    <source>
        <dbReference type="SAM" id="Coils"/>
    </source>
</evidence>
<dbReference type="EMBL" id="OE002215">
    <property type="protein sequence ID" value="CAD7458337.1"/>
    <property type="molecule type" value="Genomic_DNA"/>
</dbReference>